<keyword evidence="1" id="KW-0238">DNA-binding</keyword>
<evidence type="ECO:0008006" key="4">
    <source>
        <dbReference type="Google" id="ProtNLM"/>
    </source>
</evidence>
<proteinExistence type="predicted"/>
<gene>
    <name evidence="2" type="ORF">IT775_16910</name>
</gene>
<keyword evidence="3" id="KW-1185">Reference proteome</keyword>
<dbReference type="Proteomes" id="UP001195941">
    <property type="component" value="Unassembled WGS sequence"/>
</dbReference>
<name>A0ABS5HV39_9RHOB</name>
<dbReference type="EMBL" id="JADMKU010000019">
    <property type="protein sequence ID" value="MBR9652801.1"/>
    <property type="molecule type" value="Genomic_DNA"/>
</dbReference>
<dbReference type="InterPro" id="IPR010998">
    <property type="entry name" value="Integrase_recombinase_N"/>
</dbReference>
<protein>
    <recommendedName>
        <fullName evidence="4">Core-binding (CB) domain-containing protein</fullName>
    </recommendedName>
</protein>
<evidence type="ECO:0000313" key="3">
    <source>
        <dbReference type="Proteomes" id="UP001195941"/>
    </source>
</evidence>
<evidence type="ECO:0000313" key="2">
    <source>
        <dbReference type="EMBL" id="MBR9652801.1"/>
    </source>
</evidence>
<evidence type="ECO:0000256" key="1">
    <source>
        <dbReference type="ARBA" id="ARBA00023125"/>
    </source>
</evidence>
<organism evidence="2 3">
    <name type="scientific">Thalassovita aquimarina</name>
    <dbReference type="NCBI Taxonomy" id="2785917"/>
    <lineage>
        <taxon>Bacteria</taxon>
        <taxon>Pseudomonadati</taxon>
        <taxon>Pseudomonadota</taxon>
        <taxon>Alphaproteobacteria</taxon>
        <taxon>Rhodobacterales</taxon>
        <taxon>Roseobacteraceae</taxon>
        <taxon>Thalassovita</taxon>
    </lineage>
</organism>
<accession>A0ABS5HV39</accession>
<sequence>MAEFYGPSIRLKLGFDATQVETMAVRLTSLLDDSFRSGRKVDLQNVLEAMQPRKLLLSEVADEYLDLKAIEPKPTRLAVDALCSVAGDREISTYTREDAKAFLKLLSSRGNSTGTIRRRVDSVSAVVNYGFAELDIDKRNPFSRLVIKAEGMDRKKRGTFDREQLGSGLIANR</sequence>
<dbReference type="Gene3D" id="1.10.150.130">
    <property type="match status" value="1"/>
</dbReference>
<comment type="caution">
    <text evidence="2">The sequence shown here is derived from an EMBL/GenBank/DDBJ whole genome shotgun (WGS) entry which is preliminary data.</text>
</comment>
<dbReference type="InterPro" id="IPR011010">
    <property type="entry name" value="DNA_brk_join_enz"/>
</dbReference>
<dbReference type="RefSeq" id="WP_212702425.1">
    <property type="nucleotide sequence ID" value="NZ_JADMKU010000019.1"/>
</dbReference>
<dbReference type="SUPFAM" id="SSF56349">
    <property type="entry name" value="DNA breaking-rejoining enzymes"/>
    <property type="match status" value="1"/>
</dbReference>
<reference evidence="2 3" key="1">
    <citation type="journal article" date="2021" name="Arch. Microbiol.">
        <title>Thalassobius aquimarinus sp. nov., isolated from the Sea of Japan seashore.</title>
        <authorList>
            <person name="Kurilenko V.V."/>
            <person name="Romanenko L.A."/>
            <person name="Chernysheva N.Y."/>
            <person name="Velansky P.V."/>
            <person name="Tekutyeva L.A."/>
            <person name="Isaeva M.P."/>
            <person name="Mikhailov V.V."/>
        </authorList>
    </citation>
    <scope>NUCLEOTIDE SEQUENCE [LARGE SCALE GENOMIC DNA]</scope>
    <source>
        <strain evidence="2 3">KMM 8518</strain>
    </source>
</reference>